<name>A0AAD4UFW4_OVIAM</name>
<comment type="caution">
    <text evidence="2">The sequence shown here is derived from an EMBL/GenBank/DDBJ whole genome shotgun (WGS) entry which is preliminary data.</text>
</comment>
<evidence type="ECO:0000256" key="1">
    <source>
        <dbReference type="SAM" id="MobiDB-lite"/>
    </source>
</evidence>
<protein>
    <submittedName>
        <fullName evidence="2">Uncharacterized protein</fullName>
    </submittedName>
</protein>
<dbReference type="AlphaFoldDB" id="A0AAD4UFW4"/>
<proteinExistence type="predicted"/>
<dbReference type="Proteomes" id="UP001214576">
    <property type="component" value="Unassembled WGS sequence"/>
</dbReference>
<keyword evidence="3" id="KW-1185">Reference proteome</keyword>
<dbReference type="EMBL" id="JAKZEL010000004">
    <property type="protein sequence ID" value="KAI4544426.1"/>
    <property type="molecule type" value="Genomic_DNA"/>
</dbReference>
<feature type="compositionally biased region" description="Polar residues" evidence="1">
    <location>
        <begin position="160"/>
        <end position="181"/>
    </location>
</feature>
<evidence type="ECO:0000313" key="3">
    <source>
        <dbReference type="Proteomes" id="UP001214576"/>
    </source>
</evidence>
<sequence length="191" mass="21221">MNGTISEVNVNQMTSILANGAASRARKLAFLLKDSTAPSEMPMSPNDTPLLCCHCPTGTKTEFHQGRDPLHSTEEPPVVEDAIRLRAQRGDCGICLGRADLRSTVDAGEGKEDQREFSQELPFGMAGGLKWFPHEEITIITTGEQWSTEETNTSVWRHCPQQNSRASQQHTFHISSQNSNKDVQHLEFTDQ</sequence>
<evidence type="ECO:0000313" key="2">
    <source>
        <dbReference type="EMBL" id="KAI4544426.1"/>
    </source>
</evidence>
<accession>A0AAD4UFW4</accession>
<feature type="region of interest" description="Disordered" evidence="1">
    <location>
        <begin position="160"/>
        <end position="191"/>
    </location>
</feature>
<feature type="compositionally biased region" description="Basic and acidic residues" evidence="1">
    <location>
        <begin position="182"/>
        <end position="191"/>
    </location>
</feature>
<gene>
    <name evidence="2" type="ORF">MG293_004692</name>
</gene>
<reference evidence="2" key="1">
    <citation type="submission" date="2022-03" db="EMBL/GenBank/DDBJ databases">
        <title>Genomic analyses of argali, domestic sheep and their hybrids provide insights into chromosomal evolution, heterosis and genetic basis of agronomic traits.</title>
        <authorList>
            <person name="Li M."/>
        </authorList>
    </citation>
    <scope>NUCLEOTIDE SEQUENCE</scope>
    <source>
        <strain evidence="2">CAU-MHL-2022a</strain>
        <tissue evidence="2">Skin</tissue>
    </source>
</reference>
<organism evidence="2 3">
    <name type="scientific">Ovis ammon polii</name>
    <dbReference type="NCBI Taxonomy" id="230172"/>
    <lineage>
        <taxon>Eukaryota</taxon>
        <taxon>Metazoa</taxon>
        <taxon>Chordata</taxon>
        <taxon>Craniata</taxon>
        <taxon>Vertebrata</taxon>
        <taxon>Euteleostomi</taxon>
        <taxon>Mammalia</taxon>
        <taxon>Eutheria</taxon>
        <taxon>Laurasiatheria</taxon>
        <taxon>Artiodactyla</taxon>
        <taxon>Ruminantia</taxon>
        <taxon>Pecora</taxon>
        <taxon>Bovidae</taxon>
        <taxon>Caprinae</taxon>
        <taxon>Ovis</taxon>
    </lineage>
</organism>